<name>A0A286P468_9GAMM</name>
<reference evidence="1 2" key="1">
    <citation type="submission" date="2016-12" db="EMBL/GenBank/DDBJ databases">
        <title>Genome sequencing of Methylocaldum marinum.</title>
        <authorList>
            <person name="Takeuchi M."/>
            <person name="Kamagata Y."/>
            <person name="Hiraoka S."/>
            <person name="Oshima K."/>
            <person name="Hattori M."/>
            <person name="Iwasaki W."/>
        </authorList>
    </citation>
    <scope>NUCLEOTIDE SEQUENCE [LARGE SCALE GENOMIC DNA]</scope>
    <source>
        <strain evidence="1 2">S8</strain>
    </source>
</reference>
<dbReference type="AlphaFoldDB" id="A0A286P468"/>
<dbReference type="Proteomes" id="UP000266313">
    <property type="component" value="Chromosome"/>
</dbReference>
<proteinExistence type="predicted"/>
<dbReference type="KEGG" id="mmai:sS8_0474"/>
<keyword evidence="2" id="KW-1185">Reference proteome</keyword>
<gene>
    <name evidence="1" type="ORF">sS8_0474</name>
</gene>
<evidence type="ECO:0000313" key="2">
    <source>
        <dbReference type="Proteomes" id="UP000266313"/>
    </source>
</evidence>
<sequence>MATYSTQGDNTVKQIIVWGVFILTGFAGQAMADCSGPNLNQVQLQNTLSGMTVCAIRGDEQWQEQHQGSGGGVLVDYKKGPSDPVDPSKEVGSWNISGTGANAVVTYNYGSGGTYSYAVHVNDDDTYSFCGDSTGEEIVATIVPAAPCP</sequence>
<protein>
    <submittedName>
        <fullName evidence="1">Uncharacterized protein</fullName>
    </submittedName>
</protein>
<accession>A0A286P468</accession>
<dbReference type="EMBL" id="AP017928">
    <property type="protein sequence ID" value="BBA32440.1"/>
    <property type="molecule type" value="Genomic_DNA"/>
</dbReference>
<evidence type="ECO:0000313" key="1">
    <source>
        <dbReference type="EMBL" id="BBA32440.1"/>
    </source>
</evidence>
<organism evidence="1 2">
    <name type="scientific">Methylocaldum marinum</name>
    <dbReference type="NCBI Taxonomy" id="1432792"/>
    <lineage>
        <taxon>Bacteria</taxon>
        <taxon>Pseudomonadati</taxon>
        <taxon>Pseudomonadota</taxon>
        <taxon>Gammaproteobacteria</taxon>
        <taxon>Methylococcales</taxon>
        <taxon>Methylococcaceae</taxon>
        <taxon>Methylocaldum</taxon>
    </lineage>
</organism>